<evidence type="ECO:0000313" key="3">
    <source>
        <dbReference type="Proteomes" id="UP001232148"/>
    </source>
</evidence>
<reference evidence="2" key="1">
    <citation type="submission" date="2021-06" db="EMBL/GenBank/DDBJ databases">
        <title>Comparative genomics, transcriptomics and evolutionary studies reveal genomic signatures of adaptation to plant cell wall in hemibiotrophic fungi.</title>
        <authorList>
            <consortium name="DOE Joint Genome Institute"/>
            <person name="Baroncelli R."/>
            <person name="Diaz J.F."/>
            <person name="Benocci T."/>
            <person name="Peng M."/>
            <person name="Battaglia E."/>
            <person name="Haridas S."/>
            <person name="Andreopoulos W."/>
            <person name="Labutti K."/>
            <person name="Pangilinan J."/>
            <person name="Floch G.L."/>
            <person name="Makela M.R."/>
            <person name="Henrissat B."/>
            <person name="Grigoriev I.V."/>
            <person name="Crouch J.A."/>
            <person name="De Vries R.P."/>
            <person name="Sukno S.A."/>
            <person name="Thon M.R."/>
        </authorList>
    </citation>
    <scope>NUCLEOTIDE SEQUENCE</scope>
    <source>
        <strain evidence="2">MAFF235873</strain>
    </source>
</reference>
<accession>A0AAD9M8C4</accession>
<feature type="compositionally biased region" description="Basic and acidic residues" evidence="1">
    <location>
        <begin position="79"/>
        <end position="89"/>
    </location>
</feature>
<protein>
    <submittedName>
        <fullName evidence="2">Uncharacterized protein</fullName>
    </submittedName>
</protein>
<evidence type="ECO:0000256" key="1">
    <source>
        <dbReference type="SAM" id="MobiDB-lite"/>
    </source>
</evidence>
<feature type="region of interest" description="Disordered" evidence="1">
    <location>
        <begin position="58"/>
        <end position="102"/>
    </location>
</feature>
<evidence type="ECO:0000313" key="2">
    <source>
        <dbReference type="EMBL" id="KAK2033285.1"/>
    </source>
</evidence>
<dbReference type="EMBL" id="MU842823">
    <property type="protein sequence ID" value="KAK2033285.1"/>
    <property type="molecule type" value="Genomic_DNA"/>
</dbReference>
<comment type="caution">
    <text evidence="2">The sequence shown here is derived from an EMBL/GenBank/DDBJ whole genome shotgun (WGS) entry which is preliminary data.</text>
</comment>
<proteinExistence type="predicted"/>
<name>A0AAD9M8C4_9PEZI</name>
<gene>
    <name evidence="2" type="ORF">LX32DRAFT_635453</name>
</gene>
<sequence>MYACRPAASVNAGGVDPAGLSFRLTHVQPQPQLHESLERQAQRRNWEKKQQLHLRLHVKNPPFQPAFPSSKSKRVSVVQERKKREDEKKKREKRKKEKKLPLHYPSIKFSPLSIGFP</sequence>
<keyword evidence="3" id="KW-1185">Reference proteome</keyword>
<dbReference type="AlphaFoldDB" id="A0AAD9M8C4"/>
<dbReference type="Proteomes" id="UP001232148">
    <property type="component" value="Unassembled WGS sequence"/>
</dbReference>
<organism evidence="2 3">
    <name type="scientific">Colletotrichum zoysiae</name>
    <dbReference type="NCBI Taxonomy" id="1216348"/>
    <lineage>
        <taxon>Eukaryota</taxon>
        <taxon>Fungi</taxon>
        <taxon>Dikarya</taxon>
        <taxon>Ascomycota</taxon>
        <taxon>Pezizomycotina</taxon>
        <taxon>Sordariomycetes</taxon>
        <taxon>Hypocreomycetidae</taxon>
        <taxon>Glomerellales</taxon>
        <taxon>Glomerellaceae</taxon>
        <taxon>Colletotrichum</taxon>
        <taxon>Colletotrichum graminicola species complex</taxon>
    </lineage>
</organism>